<dbReference type="InterPro" id="IPR043519">
    <property type="entry name" value="NT_sf"/>
</dbReference>
<organism evidence="2">
    <name type="scientific">marine sediment metagenome</name>
    <dbReference type="NCBI Taxonomy" id="412755"/>
    <lineage>
        <taxon>unclassified sequences</taxon>
        <taxon>metagenomes</taxon>
        <taxon>ecological metagenomes</taxon>
    </lineage>
</organism>
<sequence>MVKKELLEQIYTDFSIIIQKKEILGILLYGSYLRDNETSRSDIDICVVAPNEDINQLISYILQNVNITSKKYDVRIFQELPLYIKFLIIEKGELIYAPNKLDLYEYFY</sequence>
<gene>
    <name evidence="2" type="ORF">LCGC14_0791720</name>
</gene>
<feature type="domain" description="Polymerase beta nucleotidyltransferase" evidence="1">
    <location>
        <begin position="16"/>
        <end position="99"/>
    </location>
</feature>
<dbReference type="CDD" id="cd05403">
    <property type="entry name" value="NT_KNTase_like"/>
    <property type="match status" value="1"/>
</dbReference>
<dbReference type="Pfam" id="PF18765">
    <property type="entry name" value="Polbeta"/>
    <property type="match status" value="1"/>
</dbReference>
<evidence type="ECO:0000259" key="1">
    <source>
        <dbReference type="Pfam" id="PF18765"/>
    </source>
</evidence>
<reference evidence="2" key="1">
    <citation type="journal article" date="2015" name="Nature">
        <title>Complex archaea that bridge the gap between prokaryotes and eukaryotes.</title>
        <authorList>
            <person name="Spang A."/>
            <person name="Saw J.H."/>
            <person name="Jorgensen S.L."/>
            <person name="Zaremba-Niedzwiedzka K."/>
            <person name="Martijn J."/>
            <person name="Lind A.E."/>
            <person name="van Eijk R."/>
            <person name="Schleper C."/>
            <person name="Guy L."/>
            <person name="Ettema T.J."/>
        </authorList>
    </citation>
    <scope>NUCLEOTIDE SEQUENCE</scope>
</reference>
<dbReference type="InterPro" id="IPR041633">
    <property type="entry name" value="Polbeta"/>
</dbReference>
<proteinExistence type="predicted"/>
<evidence type="ECO:0000313" key="2">
    <source>
        <dbReference type="EMBL" id="KKN34625.1"/>
    </source>
</evidence>
<comment type="caution">
    <text evidence="2">The sequence shown here is derived from an EMBL/GenBank/DDBJ whole genome shotgun (WGS) entry which is preliminary data.</text>
</comment>
<protein>
    <recommendedName>
        <fullName evidence="1">Polymerase beta nucleotidyltransferase domain-containing protein</fullName>
    </recommendedName>
</protein>
<dbReference type="AlphaFoldDB" id="A0A0F9PSE2"/>
<dbReference type="SUPFAM" id="SSF81301">
    <property type="entry name" value="Nucleotidyltransferase"/>
    <property type="match status" value="1"/>
</dbReference>
<accession>A0A0F9PSE2</accession>
<dbReference type="Gene3D" id="3.30.460.10">
    <property type="entry name" value="Beta Polymerase, domain 2"/>
    <property type="match status" value="1"/>
</dbReference>
<name>A0A0F9PSE2_9ZZZZ</name>
<dbReference type="EMBL" id="LAZR01002094">
    <property type="protein sequence ID" value="KKN34625.1"/>
    <property type="molecule type" value="Genomic_DNA"/>
</dbReference>